<organism evidence="2 3">
    <name type="scientific">Pseudomarimonas arenosa</name>
    <dbReference type="NCBI Taxonomy" id="2774145"/>
    <lineage>
        <taxon>Bacteria</taxon>
        <taxon>Pseudomonadati</taxon>
        <taxon>Pseudomonadota</taxon>
        <taxon>Gammaproteobacteria</taxon>
        <taxon>Lysobacterales</taxon>
        <taxon>Lysobacteraceae</taxon>
        <taxon>Pseudomarimonas</taxon>
    </lineage>
</organism>
<evidence type="ECO:0000313" key="3">
    <source>
        <dbReference type="Proteomes" id="UP000613768"/>
    </source>
</evidence>
<dbReference type="Pfam" id="PF04073">
    <property type="entry name" value="tRNA_edit"/>
    <property type="match status" value="1"/>
</dbReference>
<sequence>MSLPNLETFLREHEVDFRVWSHPKAITAQEVAASAHVRGREMAKPVMVKIDGRLAMVVVAASERVHMGLLKDLTGANEVCLATEREFADRFPDCEIGAMPPFGNLFGLEVFVSDTLADDEHIAFNAGNHTEVMQLAYRDFERLAQPQIYYPRPH</sequence>
<feature type="domain" description="YbaK/aminoacyl-tRNA synthetase-associated" evidence="1">
    <location>
        <begin position="22"/>
        <end position="143"/>
    </location>
</feature>
<dbReference type="InterPro" id="IPR007214">
    <property type="entry name" value="YbaK/aa-tRNA-synth-assoc-dom"/>
</dbReference>
<evidence type="ECO:0000259" key="1">
    <source>
        <dbReference type="Pfam" id="PF04073"/>
    </source>
</evidence>
<dbReference type="Proteomes" id="UP000613768">
    <property type="component" value="Unassembled WGS sequence"/>
</dbReference>
<dbReference type="EMBL" id="JACYTR010000057">
    <property type="protein sequence ID" value="MBD8527603.1"/>
    <property type="molecule type" value="Genomic_DNA"/>
</dbReference>
<gene>
    <name evidence="2" type="ORF">IFO71_17805</name>
</gene>
<reference evidence="2 3" key="1">
    <citation type="submission" date="2020-09" db="EMBL/GenBank/DDBJ databases">
        <title>Pseudoxanthomonas sp. CAU 1598 isolated from sand of Yaerae Beach.</title>
        <authorList>
            <person name="Kim W."/>
        </authorList>
    </citation>
    <scope>NUCLEOTIDE SEQUENCE [LARGE SCALE GENOMIC DNA]</scope>
    <source>
        <strain evidence="2 3">CAU 1598</strain>
    </source>
</reference>
<evidence type="ECO:0000313" key="2">
    <source>
        <dbReference type="EMBL" id="MBD8527603.1"/>
    </source>
</evidence>
<proteinExistence type="predicted"/>
<accession>A0AAW3ZPF5</accession>
<dbReference type="GO" id="GO:0002161">
    <property type="term" value="F:aminoacyl-tRNA deacylase activity"/>
    <property type="evidence" value="ECO:0007669"/>
    <property type="project" value="InterPro"/>
</dbReference>
<comment type="caution">
    <text evidence="2">The sequence shown here is derived from an EMBL/GenBank/DDBJ whole genome shotgun (WGS) entry which is preliminary data.</text>
</comment>
<dbReference type="Gene3D" id="3.90.960.10">
    <property type="entry name" value="YbaK/aminoacyl-tRNA synthetase-associated domain"/>
    <property type="match status" value="1"/>
</dbReference>
<dbReference type="RefSeq" id="WP_192031023.1">
    <property type="nucleotide sequence ID" value="NZ_JACYTR010000057.1"/>
</dbReference>
<name>A0AAW3ZPF5_9GAMM</name>
<keyword evidence="3" id="KW-1185">Reference proteome</keyword>
<dbReference type="InterPro" id="IPR036754">
    <property type="entry name" value="YbaK/aa-tRNA-synt-asso_dom_sf"/>
</dbReference>
<dbReference type="AlphaFoldDB" id="A0AAW3ZPF5"/>
<dbReference type="SUPFAM" id="SSF55826">
    <property type="entry name" value="YbaK/ProRS associated domain"/>
    <property type="match status" value="1"/>
</dbReference>
<protein>
    <submittedName>
        <fullName evidence="2">YbaK/EbsC family protein</fullName>
    </submittedName>
</protein>